<dbReference type="EMBL" id="PPEH01000010">
    <property type="protein sequence ID" value="PNW11850.1"/>
    <property type="molecule type" value="Genomic_DNA"/>
</dbReference>
<evidence type="ECO:0000313" key="2">
    <source>
        <dbReference type="EMBL" id="PNW11850.1"/>
    </source>
</evidence>
<dbReference type="EMBL" id="CP033924">
    <property type="protein sequence ID" value="AZA82629.1"/>
    <property type="molecule type" value="Genomic_DNA"/>
</dbReference>
<evidence type="ECO:0000313" key="3">
    <source>
        <dbReference type="Proteomes" id="UP000236262"/>
    </source>
</evidence>
<sequence length="104" mass="12303">MKNINEPDYKRIYNDLIKKKLPHKEKYCSKILSKDKLEILDVINLNSILFGAHPENQKYKAYNKKAVKKILTYQKKHNLNNLELAGVFSLSRNTITKWKRSIKV</sequence>
<protein>
    <submittedName>
        <fullName evidence="1">Helix-turn-helix domain-containing protein</fullName>
    </submittedName>
    <submittedName>
        <fullName evidence="2">Transposase</fullName>
    </submittedName>
</protein>
<evidence type="ECO:0000313" key="1">
    <source>
        <dbReference type="EMBL" id="AZA82629.1"/>
    </source>
</evidence>
<evidence type="ECO:0000313" key="4">
    <source>
        <dbReference type="Proteomes" id="UP000279972"/>
    </source>
</evidence>
<reference evidence="1 4" key="2">
    <citation type="submission" date="2018-11" db="EMBL/GenBank/DDBJ databases">
        <title>Proposal to divide the Flavobacteriaceae and reorganize its genera based on Amino Acid Identity values calculated from whole genome sequences.</title>
        <authorList>
            <person name="Nicholson A.C."/>
            <person name="Gulvik C.A."/>
            <person name="Whitney A.M."/>
            <person name="Humrighouse B.W."/>
            <person name="Bell M."/>
            <person name="Holmes B."/>
            <person name="Steigerwalt A.G."/>
            <person name="Villarma A."/>
            <person name="Sheth M."/>
            <person name="Batra D."/>
            <person name="Pryor J."/>
            <person name="Bernardet J.-F."/>
            <person name="Hugo C."/>
            <person name="Kampfer P."/>
            <person name="Newman J."/>
            <person name="McQuiston J.R."/>
        </authorList>
    </citation>
    <scope>NUCLEOTIDE SEQUENCE [LARGE SCALE GENOMIC DNA]</scope>
    <source>
        <strain evidence="1 4">KC_1864</strain>
    </source>
</reference>
<dbReference type="Proteomes" id="UP000279972">
    <property type="component" value="Chromosome"/>
</dbReference>
<gene>
    <name evidence="2" type="ORF">C1637_20775</name>
    <name evidence="1" type="ORF">EG342_12385</name>
</gene>
<dbReference type="OrthoDB" id="1260127at2"/>
<organism evidence="2 3">
    <name type="scientific">Chryseobacterium lactis</name>
    <dbReference type="NCBI Taxonomy" id="1241981"/>
    <lineage>
        <taxon>Bacteria</taxon>
        <taxon>Pseudomonadati</taxon>
        <taxon>Bacteroidota</taxon>
        <taxon>Flavobacteriia</taxon>
        <taxon>Flavobacteriales</taxon>
        <taxon>Weeksellaceae</taxon>
        <taxon>Chryseobacterium group</taxon>
        <taxon>Chryseobacterium</taxon>
    </lineage>
</organism>
<dbReference type="Proteomes" id="UP000236262">
    <property type="component" value="Unassembled WGS sequence"/>
</dbReference>
<proteinExistence type="predicted"/>
<accession>A0A3G6RNG5</accession>
<name>A0A3G6RNG5_CHRLC</name>
<dbReference type="AlphaFoldDB" id="A0A3G6RNG5"/>
<reference evidence="2 3" key="1">
    <citation type="submission" date="2018-01" db="EMBL/GenBank/DDBJ databases">
        <title>Draft genome sequences of Chryseobacterium lactis NCTC11390, Chryseobacterium oncorhynchi 701B-08, and Chryseobacterium viscerum 687B-08.</title>
        <authorList>
            <person name="Jeong J.-J."/>
            <person name="Lee Y.J."/>
            <person name="Park B."/>
            <person name="Choi I.-G."/>
            <person name="Kim K.D."/>
        </authorList>
    </citation>
    <scope>NUCLEOTIDE SEQUENCE [LARGE SCALE GENOMIC DNA]</scope>
    <source>
        <strain evidence="2 3">NCTC11390</strain>
    </source>
</reference>
<dbReference type="RefSeq" id="WP_103293571.1">
    <property type="nucleotide sequence ID" value="NZ_CP033924.1"/>
</dbReference>
<keyword evidence="4" id="KW-1185">Reference proteome</keyword>
<dbReference type="KEGG" id="clac:EG342_12385"/>